<name>A0ABU8R454_9PSED</name>
<evidence type="ECO:0000256" key="3">
    <source>
        <dbReference type="ARBA" id="ARBA00022729"/>
    </source>
</evidence>
<comment type="subcellular location">
    <subcellularLocation>
        <location evidence="1">Periplasm</location>
    </subcellularLocation>
</comment>
<protein>
    <submittedName>
        <fullName evidence="6">ABC transporter substrate-binding protein</fullName>
    </submittedName>
</protein>
<accession>A0ABU8R454</accession>
<organism evidence="6 7">
    <name type="scientific">Pseudomonas kermanshahensis</name>
    <dbReference type="NCBI Taxonomy" id="2745482"/>
    <lineage>
        <taxon>Bacteria</taxon>
        <taxon>Pseudomonadati</taxon>
        <taxon>Pseudomonadota</taxon>
        <taxon>Gammaproteobacteria</taxon>
        <taxon>Pseudomonadales</taxon>
        <taxon>Pseudomonadaceae</taxon>
        <taxon>Pseudomonas</taxon>
    </lineage>
</organism>
<dbReference type="PANTHER" id="PTHR30024:SF47">
    <property type="entry name" value="TAURINE-BINDING PERIPLASMIC PROTEIN"/>
    <property type="match status" value="1"/>
</dbReference>
<dbReference type="Proteomes" id="UP001377692">
    <property type="component" value="Unassembled WGS sequence"/>
</dbReference>
<evidence type="ECO:0000313" key="7">
    <source>
        <dbReference type="Proteomes" id="UP001377692"/>
    </source>
</evidence>
<evidence type="ECO:0000256" key="2">
    <source>
        <dbReference type="ARBA" id="ARBA00010742"/>
    </source>
</evidence>
<feature type="domain" description="SsuA/THI5-like" evidence="5">
    <location>
        <begin position="25"/>
        <end position="167"/>
    </location>
</feature>
<keyword evidence="7" id="KW-1185">Reference proteome</keyword>
<keyword evidence="3 4" id="KW-0732">Signal</keyword>
<dbReference type="RefSeq" id="WP_339549077.1">
    <property type="nucleotide sequence ID" value="NZ_JBBHLD010000005.1"/>
</dbReference>
<dbReference type="Gene3D" id="3.40.190.10">
    <property type="entry name" value="Periplasmic binding protein-like II"/>
    <property type="match status" value="2"/>
</dbReference>
<feature type="signal peptide" evidence="4">
    <location>
        <begin position="1"/>
        <end position="19"/>
    </location>
</feature>
<comment type="similarity">
    <text evidence="2">Belongs to the bacterial solute-binding protein SsuA/TauA family.</text>
</comment>
<dbReference type="SUPFAM" id="SSF53850">
    <property type="entry name" value="Periplasmic binding protein-like II"/>
    <property type="match status" value="1"/>
</dbReference>
<evidence type="ECO:0000256" key="1">
    <source>
        <dbReference type="ARBA" id="ARBA00004418"/>
    </source>
</evidence>
<gene>
    <name evidence="6" type="ORF">V7V80_07730</name>
</gene>
<feature type="chain" id="PRO_5046867238" evidence="4">
    <location>
        <begin position="20"/>
        <end position="278"/>
    </location>
</feature>
<evidence type="ECO:0000259" key="5">
    <source>
        <dbReference type="Pfam" id="PF09084"/>
    </source>
</evidence>
<evidence type="ECO:0000256" key="4">
    <source>
        <dbReference type="SAM" id="SignalP"/>
    </source>
</evidence>
<evidence type="ECO:0000313" key="6">
    <source>
        <dbReference type="EMBL" id="MEJ5904566.1"/>
    </source>
</evidence>
<comment type="caution">
    <text evidence="6">The sequence shown here is derived from an EMBL/GenBank/DDBJ whole genome shotgun (WGS) entry which is preliminary data.</text>
</comment>
<reference evidence="6 7" key="1">
    <citation type="submission" date="2024-02" db="EMBL/GenBank/DDBJ databases">
        <title>Identification of pathogenicity and growth-promoting functions of Pseudomonas putida variants.</title>
        <authorList>
            <person name="Sun J."/>
        </authorList>
    </citation>
    <scope>NUCLEOTIDE SEQUENCE [LARGE SCALE GENOMIC DNA]</scope>
    <source>
        <strain evidence="6 7">A04</strain>
    </source>
</reference>
<dbReference type="EMBL" id="JBBHLD010000005">
    <property type="protein sequence ID" value="MEJ5904566.1"/>
    <property type="molecule type" value="Genomic_DNA"/>
</dbReference>
<dbReference type="PANTHER" id="PTHR30024">
    <property type="entry name" value="ALIPHATIC SULFONATES-BINDING PROTEIN-RELATED"/>
    <property type="match status" value="1"/>
</dbReference>
<proteinExistence type="inferred from homology"/>
<sequence>MTNHRLRVMWFLPPAIAVAAAWQNCDGLSLEASQNHSSDEQFAALSDGSVDAVVTAMDNVFHWNHRPGPKDFVIVAQVEATTPLSIVASPCIKSVSDLVGAKILVDAPENGFVIALRAMLHQAGLNFHDYTLAPVGGVKERYVSLVKGEGDATLLGPPFDALAVKEGMHKVAVVQESYPEFPGQGLVVRRSSLSSTPGIQLWLKCLSEALAQFPDNQEKLRKSLASEGIPEKAVSAMVQSIPASLIPDEHGVNLLIEHRRRLGLIGSDVTYDQVVYLA</sequence>
<dbReference type="Pfam" id="PF09084">
    <property type="entry name" value="NMT1"/>
    <property type="match status" value="1"/>
</dbReference>
<dbReference type="InterPro" id="IPR015168">
    <property type="entry name" value="SsuA/THI5"/>
</dbReference>